<evidence type="ECO:0000313" key="4">
    <source>
        <dbReference type="Proteomes" id="UP001320898"/>
    </source>
</evidence>
<feature type="region of interest" description="Disordered" evidence="1">
    <location>
        <begin position="359"/>
        <end position="379"/>
    </location>
</feature>
<proteinExistence type="predicted"/>
<dbReference type="RefSeq" id="WP_261618177.1">
    <property type="nucleotide sequence ID" value="NZ_JALIDZ010000013.1"/>
</dbReference>
<dbReference type="SUPFAM" id="SSF51905">
    <property type="entry name" value="FAD/NAD(P)-binding domain"/>
    <property type="match status" value="1"/>
</dbReference>
<protein>
    <submittedName>
        <fullName evidence="3">NAD(P)/FAD-dependent oxidoreductase</fullName>
    </submittedName>
</protein>
<dbReference type="InterPro" id="IPR002938">
    <property type="entry name" value="FAD-bd"/>
</dbReference>
<reference evidence="3 4" key="1">
    <citation type="submission" date="2022-04" db="EMBL/GenBank/DDBJ databases">
        <authorList>
            <person name="Ye Y.-Q."/>
            <person name="Du Z.-J."/>
        </authorList>
    </citation>
    <scope>NUCLEOTIDE SEQUENCE [LARGE SCALE GENOMIC DNA]</scope>
    <source>
        <strain evidence="3 4">A6E488</strain>
    </source>
</reference>
<gene>
    <name evidence="3" type="ORF">MUB46_22220</name>
</gene>
<dbReference type="EMBL" id="JALIDZ010000013">
    <property type="protein sequence ID" value="MCT8974591.1"/>
    <property type="molecule type" value="Genomic_DNA"/>
</dbReference>
<dbReference type="InterPro" id="IPR050407">
    <property type="entry name" value="Geranylgeranyl_reductase"/>
</dbReference>
<dbReference type="Gene3D" id="3.50.50.60">
    <property type="entry name" value="FAD/NAD(P)-binding domain"/>
    <property type="match status" value="1"/>
</dbReference>
<feature type="domain" description="FAD-binding" evidence="2">
    <location>
        <begin position="7"/>
        <end position="158"/>
    </location>
</feature>
<dbReference type="PANTHER" id="PTHR42685">
    <property type="entry name" value="GERANYLGERANYL DIPHOSPHATE REDUCTASE"/>
    <property type="match status" value="1"/>
</dbReference>
<dbReference type="GO" id="GO:0016628">
    <property type="term" value="F:oxidoreductase activity, acting on the CH-CH group of donors, NAD or NADP as acceptor"/>
    <property type="evidence" value="ECO:0007669"/>
    <property type="project" value="InterPro"/>
</dbReference>
<name>A0AAW5R2V7_9HYPH</name>
<sequence>MTAGADIDVLVSGLGPAGAAAAAAAAEAGARVLAVERNAEPGLPVQCAEFVPTMVRAEVATVGASRIQGIDRMETFLGDGDADLTPNFMGYMIDRAQFDRQLVDRARDAGVDCRFATPLRTLSPTGAATVGTGLAVHPRVVIGADGPRSRVGAAIDCPNVDLVETRQITVDLLAPHTGTDIFLRPEIVGGYAWLFPKGGLCNIGLGVVPAEKHRLKPLLDTLHAELVAAGRVGTTVHRHTGGLIPVGGIVGPVGALGDVPVLLCGDAAGLTNPVTGAGINAAVISGRLAGQAAAARIAGEAEALDDYAEEIEDLFGPSLALARKRRSRLLHTYARQGRPQEADLRGGWIAYPEYWRDESRTHGGSTVDPAIGSEAREMA</sequence>
<organism evidence="3 4">
    <name type="scientific">Microbaculum marinisediminis</name>
    <dbReference type="NCBI Taxonomy" id="2931392"/>
    <lineage>
        <taxon>Bacteria</taxon>
        <taxon>Pseudomonadati</taxon>
        <taxon>Pseudomonadota</taxon>
        <taxon>Alphaproteobacteria</taxon>
        <taxon>Hyphomicrobiales</taxon>
        <taxon>Tepidamorphaceae</taxon>
        <taxon>Microbaculum</taxon>
    </lineage>
</organism>
<dbReference type="AlphaFoldDB" id="A0AAW5R2V7"/>
<dbReference type="InterPro" id="IPR036188">
    <property type="entry name" value="FAD/NAD-bd_sf"/>
</dbReference>
<dbReference type="PANTHER" id="PTHR42685:SF22">
    <property type="entry name" value="CONDITIONED MEDIUM FACTOR RECEPTOR 1"/>
    <property type="match status" value="1"/>
</dbReference>
<dbReference type="PRINTS" id="PR00420">
    <property type="entry name" value="RNGMNOXGNASE"/>
</dbReference>
<dbReference type="GO" id="GO:0071949">
    <property type="term" value="F:FAD binding"/>
    <property type="evidence" value="ECO:0007669"/>
    <property type="project" value="InterPro"/>
</dbReference>
<evidence type="ECO:0000313" key="3">
    <source>
        <dbReference type="EMBL" id="MCT8974591.1"/>
    </source>
</evidence>
<evidence type="ECO:0000259" key="2">
    <source>
        <dbReference type="Pfam" id="PF01494"/>
    </source>
</evidence>
<keyword evidence="4" id="KW-1185">Reference proteome</keyword>
<dbReference type="Pfam" id="PF01494">
    <property type="entry name" value="FAD_binding_3"/>
    <property type="match status" value="1"/>
</dbReference>
<dbReference type="NCBIfam" id="TIGR02032">
    <property type="entry name" value="GG-red-SF"/>
    <property type="match status" value="1"/>
</dbReference>
<dbReference type="InterPro" id="IPR011777">
    <property type="entry name" value="Geranylgeranyl_Rdtase_fam"/>
</dbReference>
<dbReference type="Proteomes" id="UP001320898">
    <property type="component" value="Unassembled WGS sequence"/>
</dbReference>
<evidence type="ECO:0000256" key="1">
    <source>
        <dbReference type="SAM" id="MobiDB-lite"/>
    </source>
</evidence>
<accession>A0AAW5R2V7</accession>
<comment type="caution">
    <text evidence="3">The sequence shown here is derived from an EMBL/GenBank/DDBJ whole genome shotgun (WGS) entry which is preliminary data.</text>
</comment>